<gene>
    <name evidence="6" type="ORF">EG339_15385</name>
</gene>
<dbReference type="Pfam" id="PF02954">
    <property type="entry name" value="HTH_8"/>
    <property type="match status" value="1"/>
</dbReference>
<keyword evidence="3" id="KW-0805">Transcription regulation</keyword>
<dbReference type="PANTHER" id="PTHR32071">
    <property type="entry name" value="TRANSCRIPTIONAL REGULATORY PROTEIN"/>
    <property type="match status" value="1"/>
</dbReference>
<dbReference type="Gene3D" id="3.40.50.300">
    <property type="entry name" value="P-loop containing nucleotide triphosphate hydrolases"/>
    <property type="match status" value="1"/>
</dbReference>
<keyword evidence="2" id="KW-0067">ATP-binding</keyword>
<dbReference type="AlphaFoldDB" id="A0A3G6TDC8"/>
<dbReference type="InterPro" id="IPR025662">
    <property type="entry name" value="Sigma_54_int_dom_ATP-bd_1"/>
</dbReference>
<keyword evidence="4" id="KW-0804">Transcription</keyword>
<dbReference type="PROSITE" id="PS00675">
    <property type="entry name" value="SIGMA54_INTERACT_1"/>
    <property type="match status" value="1"/>
</dbReference>
<dbReference type="GO" id="GO:0043565">
    <property type="term" value="F:sequence-specific DNA binding"/>
    <property type="evidence" value="ECO:0007669"/>
    <property type="project" value="InterPro"/>
</dbReference>
<dbReference type="InterPro" id="IPR027417">
    <property type="entry name" value="P-loop_NTPase"/>
</dbReference>
<dbReference type="InterPro" id="IPR002078">
    <property type="entry name" value="Sigma_54_int"/>
</dbReference>
<evidence type="ECO:0000256" key="2">
    <source>
        <dbReference type="ARBA" id="ARBA00022840"/>
    </source>
</evidence>
<proteinExistence type="predicted"/>
<dbReference type="InterPro" id="IPR003593">
    <property type="entry name" value="AAA+_ATPase"/>
</dbReference>
<dbReference type="Gene3D" id="1.10.8.60">
    <property type="match status" value="1"/>
</dbReference>
<dbReference type="Proteomes" id="UP000271193">
    <property type="component" value="Chromosome"/>
</dbReference>
<protein>
    <submittedName>
        <fullName evidence="6">AAA family ATPase</fullName>
    </submittedName>
</protein>
<dbReference type="KEGG" id="cben:EG339_15385"/>
<dbReference type="CDD" id="cd00009">
    <property type="entry name" value="AAA"/>
    <property type="match status" value="1"/>
</dbReference>
<keyword evidence="7" id="KW-1185">Reference proteome</keyword>
<evidence type="ECO:0000256" key="1">
    <source>
        <dbReference type="ARBA" id="ARBA00022741"/>
    </source>
</evidence>
<dbReference type="Gene3D" id="1.10.10.60">
    <property type="entry name" value="Homeodomain-like"/>
    <property type="match status" value="1"/>
</dbReference>
<dbReference type="PANTHER" id="PTHR32071:SF57">
    <property type="entry name" value="C4-DICARBOXYLATE TRANSPORT TRANSCRIPTIONAL REGULATORY PROTEIN DCTD"/>
    <property type="match status" value="1"/>
</dbReference>
<dbReference type="Pfam" id="PF25601">
    <property type="entry name" value="AAA_lid_14"/>
    <property type="match status" value="1"/>
</dbReference>
<evidence type="ECO:0000313" key="7">
    <source>
        <dbReference type="Proteomes" id="UP000271193"/>
    </source>
</evidence>
<sequence>MFFFSIFLSLNFQVRISMSKPSDPNAEMMKRLQEMQKEQLMISRLTKEFATILDKKQLQLVINKSFKTELGFNDCMMIRDVKGNIEILSSGTENQNHIADHQLDRYLKKCLDSAEPLLFDLKEWSPLPSCFTEAKSSGMRMAVGLGLPAVSESKNVLFLFYKSFVSRDTIPERILNGISTQLSITLHNMDVQEQLKTFQGNIRDFPKEVEEEKKSEHGFQGIVGQSEAMQLIFEKISQVAPSQSNVIIFGETGTGKELIAQAVHELSEFSGKKMVRINCAAIPANLIESELFGHEKGSFTGATEQRKGKFEQAHNSTIFLDEIGELPLELQARLLRVLQEKEIERIGGNKRIKVNVRIITATNRNLEKEVAEGRFRSDLFYRLNVFPIHLPALRERKEDIPLLADYFLEKLYPKTGKKINGFSRNVIKMMIDNPWLGNIRELENMIERSILTAKGNIIREMDFPKVINAQNTDQDFQVKTLQEFEKEYILKIIKKCNARIFGETGAAKLLGLPPTTLISKMQKLGIEKEHYYKK</sequence>
<dbReference type="Pfam" id="PF00158">
    <property type="entry name" value="Sigma54_activat"/>
    <property type="match status" value="1"/>
</dbReference>
<dbReference type="InterPro" id="IPR009057">
    <property type="entry name" value="Homeodomain-like_sf"/>
</dbReference>
<dbReference type="PROSITE" id="PS50045">
    <property type="entry name" value="SIGMA54_INTERACT_4"/>
    <property type="match status" value="1"/>
</dbReference>
<dbReference type="GO" id="GO:0005524">
    <property type="term" value="F:ATP binding"/>
    <property type="evidence" value="ECO:0007669"/>
    <property type="project" value="UniProtKB-KW"/>
</dbReference>
<dbReference type="SUPFAM" id="SSF46689">
    <property type="entry name" value="Homeodomain-like"/>
    <property type="match status" value="1"/>
</dbReference>
<evidence type="ECO:0000256" key="4">
    <source>
        <dbReference type="ARBA" id="ARBA00023163"/>
    </source>
</evidence>
<dbReference type="FunFam" id="3.40.50.300:FF:000006">
    <property type="entry name" value="DNA-binding transcriptional regulator NtrC"/>
    <property type="match status" value="1"/>
</dbReference>
<evidence type="ECO:0000256" key="3">
    <source>
        <dbReference type="ARBA" id="ARBA00023015"/>
    </source>
</evidence>
<dbReference type="SUPFAM" id="SSF52540">
    <property type="entry name" value="P-loop containing nucleoside triphosphate hydrolases"/>
    <property type="match status" value="1"/>
</dbReference>
<organism evidence="6 7">
    <name type="scientific">Chryseobacterium bernardetii</name>
    <dbReference type="NCBI Taxonomy" id="1241978"/>
    <lineage>
        <taxon>Bacteria</taxon>
        <taxon>Pseudomonadati</taxon>
        <taxon>Bacteroidota</taxon>
        <taxon>Flavobacteriia</taxon>
        <taxon>Flavobacteriales</taxon>
        <taxon>Weeksellaceae</taxon>
        <taxon>Chryseobacterium group</taxon>
        <taxon>Chryseobacterium</taxon>
    </lineage>
</organism>
<dbReference type="EMBL" id="CP033932">
    <property type="protein sequence ID" value="AZB25873.1"/>
    <property type="molecule type" value="Genomic_DNA"/>
</dbReference>
<reference evidence="7" key="1">
    <citation type="submission" date="2018-11" db="EMBL/GenBank/DDBJ databases">
        <title>Proposal to divide the Flavobacteriaceae and reorganize its genera based on Amino Acid Identity values calculated from whole genome sequences.</title>
        <authorList>
            <person name="Nicholson A.C."/>
            <person name="Gulvik C.A."/>
            <person name="Whitney A.M."/>
            <person name="Humrighouse B.W."/>
            <person name="Bell M."/>
            <person name="Holmes B."/>
            <person name="Steigerwalt A.G."/>
            <person name="Villarma A."/>
            <person name="Sheth M."/>
            <person name="Batra D."/>
            <person name="Pryor J."/>
            <person name="Bernardet J.-F."/>
            <person name="Hugo C."/>
            <person name="Kampfer P."/>
            <person name="Newman J."/>
            <person name="McQuiston J.R."/>
        </authorList>
    </citation>
    <scope>NUCLEOTIDE SEQUENCE [LARGE SCALE GENOMIC DNA]</scope>
    <source>
        <strain evidence="7">G0229</strain>
    </source>
</reference>
<name>A0A3G6TDC8_9FLAO</name>
<accession>A0A3G6TDC8</accession>
<dbReference type="GO" id="GO:0006355">
    <property type="term" value="P:regulation of DNA-templated transcription"/>
    <property type="evidence" value="ECO:0007669"/>
    <property type="project" value="InterPro"/>
</dbReference>
<feature type="domain" description="Sigma-54 factor interaction" evidence="5">
    <location>
        <begin position="222"/>
        <end position="451"/>
    </location>
</feature>
<dbReference type="SMART" id="SM00382">
    <property type="entry name" value="AAA"/>
    <property type="match status" value="1"/>
</dbReference>
<evidence type="ECO:0000313" key="6">
    <source>
        <dbReference type="EMBL" id="AZB25873.1"/>
    </source>
</evidence>
<dbReference type="InterPro" id="IPR002197">
    <property type="entry name" value="HTH_Fis"/>
</dbReference>
<dbReference type="InterPro" id="IPR058031">
    <property type="entry name" value="AAA_lid_NorR"/>
</dbReference>
<keyword evidence="1" id="KW-0547">Nucleotide-binding</keyword>
<evidence type="ECO:0000259" key="5">
    <source>
        <dbReference type="PROSITE" id="PS50045"/>
    </source>
</evidence>